<organism evidence="1 2">
    <name type="scientific">Eiseniibacteriota bacterium</name>
    <dbReference type="NCBI Taxonomy" id="2212470"/>
    <lineage>
        <taxon>Bacteria</taxon>
        <taxon>Candidatus Eiseniibacteriota</taxon>
    </lineage>
</organism>
<dbReference type="InterPro" id="IPR011990">
    <property type="entry name" value="TPR-like_helical_dom_sf"/>
</dbReference>
<gene>
    <name evidence="1" type="ORF">E6K74_08285</name>
</gene>
<dbReference type="PANTHER" id="PTHR47691">
    <property type="entry name" value="REGULATOR-RELATED"/>
    <property type="match status" value="1"/>
</dbReference>
<protein>
    <recommendedName>
        <fullName evidence="3">Tetratricopeptide repeat protein</fullName>
    </recommendedName>
</protein>
<name>A0A538SR95_UNCEI</name>
<proteinExistence type="predicted"/>
<accession>A0A538SR95</accession>
<dbReference type="EMBL" id="VBOU01000079">
    <property type="protein sequence ID" value="TMQ53913.1"/>
    <property type="molecule type" value="Genomic_DNA"/>
</dbReference>
<dbReference type="SUPFAM" id="SSF48452">
    <property type="entry name" value="TPR-like"/>
    <property type="match status" value="1"/>
</dbReference>
<evidence type="ECO:0000313" key="1">
    <source>
        <dbReference type="EMBL" id="TMQ53913.1"/>
    </source>
</evidence>
<reference evidence="1 2" key="1">
    <citation type="journal article" date="2019" name="Nat. Microbiol.">
        <title>Mediterranean grassland soil C-N compound turnover is dependent on rainfall and depth, and is mediated by genomically divergent microorganisms.</title>
        <authorList>
            <person name="Diamond S."/>
            <person name="Andeer P.F."/>
            <person name="Li Z."/>
            <person name="Crits-Christoph A."/>
            <person name="Burstein D."/>
            <person name="Anantharaman K."/>
            <person name="Lane K.R."/>
            <person name="Thomas B.C."/>
            <person name="Pan C."/>
            <person name="Northen T.R."/>
            <person name="Banfield J.F."/>
        </authorList>
    </citation>
    <scope>NUCLEOTIDE SEQUENCE [LARGE SCALE GENOMIC DNA]</scope>
    <source>
        <strain evidence="1">WS_4</strain>
    </source>
</reference>
<evidence type="ECO:0008006" key="3">
    <source>
        <dbReference type="Google" id="ProtNLM"/>
    </source>
</evidence>
<dbReference type="Gene3D" id="1.25.40.10">
    <property type="entry name" value="Tetratricopeptide repeat domain"/>
    <property type="match status" value="1"/>
</dbReference>
<sequence length="298" mass="32343">MLALGRQAKLTGKDADAWAERLGPERDSLRWAIEWLAANGDAEAALELAAAVWRLWLRAGAIAEGRTLLAAALDPPGAPTPARSRALYAEGLLAFRAGDQVISQARNDEALRVAREIGDPEAEALALVGLSRVALRAGEYDSVRRFADEALRITRGLEREAQVMPLHLLAAGTRLSGDYERATALYADSLALNRELQDSGMVRTELHNLGHVSLHRGDVATAERFFAECSGLRRGSQNPYDRAMELLNGAALAFHRGETEGATGVVAEVESTLDREGIALDPDDRFEVDWLRGRLASK</sequence>
<evidence type="ECO:0000313" key="2">
    <source>
        <dbReference type="Proteomes" id="UP000319829"/>
    </source>
</evidence>
<dbReference type="Proteomes" id="UP000319829">
    <property type="component" value="Unassembled WGS sequence"/>
</dbReference>
<dbReference type="AlphaFoldDB" id="A0A538SR95"/>
<dbReference type="PANTHER" id="PTHR47691:SF3">
    <property type="entry name" value="HTH-TYPE TRANSCRIPTIONAL REGULATOR RV0890C-RELATED"/>
    <property type="match status" value="1"/>
</dbReference>
<comment type="caution">
    <text evidence="1">The sequence shown here is derived from an EMBL/GenBank/DDBJ whole genome shotgun (WGS) entry which is preliminary data.</text>
</comment>